<dbReference type="Proteomes" id="UP000077134">
    <property type="component" value="Unassembled WGS sequence"/>
</dbReference>
<dbReference type="Pfam" id="PF01047">
    <property type="entry name" value="MarR"/>
    <property type="match status" value="1"/>
</dbReference>
<gene>
    <name evidence="5" type="ORF">PNBC_01290</name>
</gene>
<dbReference type="AlphaFoldDB" id="A0A167GML8"/>
<accession>A0A167GML8</accession>
<dbReference type="SMART" id="SM00347">
    <property type="entry name" value="HTH_MARR"/>
    <property type="match status" value="1"/>
</dbReference>
<evidence type="ECO:0000313" key="5">
    <source>
        <dbReference type="EMBL" id="OAB77719.1"/>
    </source>
</evidence>
<dbReference type="GO" id="GO:0003677">
    <property type="term" value="F:DNA binding"/>
    <property type="evidence" value="ECO:0007669"/>
    <property type="project" value="UniProtKB-KW"/>
</dbReference>
<dbReference type="PANTHER" id="PTHR42756">
    <property type="entry name" value="TRANSCRIPTIONAL REGULATOR, MARR"/>
    <property type="match status" value="1"/>
</dbReference>
<evidence type="ECO:0000313" key="6">
    <source>
        <dbReference type="Proteomes" id="UP000077134"/>
    </source>
</evidence>
<dbReference type="KEGG" id="pcx:LPB68_08210"/>
<evidence type="ECO:0000256" key="2">
    <source>
        <dbReference type="ARBA" id="ARBA00023125"/>
    </source>
</evidence>
<evidence type="ECO:0000256" key="1">
    <source>
        <dbReference type="ARBA" id="ARBA00023015"/>
    </source>
</evidence>
<reference evidence="5 6" key="1">
    <citation type="submission" date="2016-02" db="EMBL/GenBank/DDBJ databases">
        <title>Paenibacillus sp. LPB0068, isolated from Crassostrea gigas.</title>
        <authorList>
            <person name="Shin S.-K."/>
            <person name="Yi H."/>
        </authorList>
    </citation>
    <scope>NUCLEOTIDE SEQUENCE [LARGE SCALE GENOMIC DNA]</scope>
    <source>
        <strain evidence="5 6">LPB0068</strain>
    </source>
</reference>
<dbReference type="GO" id="GO:0003700">
    <property type="term" value="F:DNA-binding transcription factor activity"/>
    <property type="evidence" value="ECO:0007669"/>
    <property type="project" value="InterPro"/>
</dbReference>
<keyword evidence="1" id="KW-0805">Transcription regulation</keyword>
<keyword evidence="3" id="KW-0804">Transcription</keyword>
<sequence>MEFSPPNQSIGYKYSPIFRQISTLFANQLKPFGITPEQWTVLYQVHLDEGINQKEIAIRTNKDQPTVTRILDVLDKKQLIIRQIDTLDRRAFLIYATPSAHTLINDTLPLELRLNDTVTAGITDQQLHDLQQIMQQIQHNINQAHQE</sequence>
<keyword evidence="2" id="KW-0238">DNA-binding</keyword>
<dbReference type="STRING" id="1763538.LPB68_08210"/>
<comment type="caution">
    <text evidence="5">The sequence shown here is derived from an EMBL/GenBank/DDBJ whole genome shotgun (WGS) entry which is preliminary data.</text>
</comment>
<dbReference type="PRINTS" id="PR00598">
    <property type="entry name" value="HTHMARR"/>
</dbReference>
<evidence type="ECO:0000256" key="3">
    <source>
        <dbReference type="ARBA" id="ARBA00023163"/>
    </source>
</evidence>
<organism evidence="5 6">
    <name type="scientific">Paenibacillus crassostreae</name>
    <dbReference type="NCBI Taxonomy" id="1763538"/>
    <lineage>
        <taxon>Bacteria</taxon>
        <taxon>Bacillati</taxon>
        <taxon>Bacillota</taxon>
        <taxon>Bacilli</taxon>
        <taxon>Bacillales</taxon>
        <taxon>Paenibacillaceae</taxon>
        <taxon>Paenibacillus</taxon>
    </lineage>
</organism>
<dbReference type="SUPFAM" id="SSF46785">
    <property type="entry name" value="Winged helix' DNA-binding domain"/>
    <property type="match status" value="1"/>
</dbReference>
<evidence type="ECO:0000259" key="4">
    <source>
        <dbReference type="PROSITE" id="PS50995"/>
    </source>
</evidence>
<keyword evidence="6" id="KW-1185">Reference proteome</keyword>
<dbReference type="PANTHER" id="PTHR42756:SF1">
    <property type="entry name" value="TRANSCRIPTIONAL REPRESSOR OF EMRAB OPERON"/>
    <property type="match status" value="1"/>
</dbReference>
<dbReference type="Gene3D" id="1.10.10.10">
    <property type="entry name" value="Winged helix-like DNA-binding domain superfamily/Winged helix DNA-binding domain"/>
    <property type="match status" value="1"/>
</dbReference>
<dbReference type="PROSITE" id="PS50995">
    <property type="entry name" value="HTH_MARR_2"/>
    <property type="match status" value="1"/>
</dbReference>
<protein>
    <recommendedName>
        <fullName evidence="4">HTH marR-type domain-containing protein</fullName>
    </recommendedName>
</protein>
<dbReference type="EMBL" id="LSFN01000002">
    <property type="protein sequence ID" value="OAB77719.1"/>
    <property type="molecule type" value="Genomic_DNA"/>
</dbReference>
<dbReference type="InterPro" id="IPR036388">
    <property type="entry name" value="WH-like_DNA-bd_sf"/>
</dbReference>
<proteinExistence type="predicted"/>
<dbReference type="InterPro" id="IPR036390">
    <property type="entry name" value="WH_DNA-bd_sf"/>
</dbReference>
<feature type="domain" description="HTH marR-type" evidence="4">
    <location>
        <begin position="1"/>
        <end position="139"/>
    </location>
</feature>
<dbReference type="InterPro" id="IPR000835">
    <property type="entry name" value="HTH_MarR-typ"/>
</dbReference>
<name>A0A167GML8_9BACL</name>